<dbReference type="InterPro" id="IPR044759">
    <property type="entry name" value="bZIP_RF2"/>
</dbReference>
<proteinExistence type="predicted"/>
<evidence type="ECO:0000313" key="6">
    <source>
        <dbReference type="Proteomes" id="UP000321393"/>
    </source>
</evidence>
<dbReference type="STRING" id="1194695.A0A5A7SYH2"/>
<feature type="compositionally biased region" description="Basic and acidic residues" evidence="2">
    <location>
        <begin position="160"/>
        <end position="174"/>
    </location>
</feature>
<dbReference type="EMBL" id="SSTD01008475">
    <property type="protein sequence ID" value="TYK15750.1"/>
    <property type="molecule type" value="Genomic_DNA"/>
</dbReference>
<evidence type="ECO:0000313" key="7">
    <source>
        <dbReference type="Proteomes" id="UP000321947"/>
    </source>
</evidence>
<organism evidence="4 6">
    <name type="scientific">Cucumis melo var. makuwa</name>
    <name type="common">Oriental melon</name>
    <dbReference type="NCBI Taxonomy" id="1194695"/>
    <lineage>
        <taxon>Eukaryota</taxon>
        <taxon>Viridiplantae</taxon>
        <taxon>Streptophyta</taxon>
        <taxon>Embryophyta</taxon>
        <taxon>Tracheophyta</taxon>
        <taxon>Spermatophyta</taxon>
        <taxon>Magnoliopsida</taxon>
        <taxon>eudicotyledons</taxon>
        <taxon>Gunneridae</taxon>
        <taxon>Pentapetalae</taxon>
        <taxon>rosids</taxon>
        <taxon>fabids</taxon>
        <taxon>Cucurbitales</taxon>
        <taxon>Cucurbitaceae</taxon>
        <taxon>Benincaseae</taxon>
        <taxon>Cucumis</taxon>
    </lineage>
</organism>
<evidence type="ECO:0000256" key="2">
    <source>
        <dbReference type="SAM" id="MobiDB-lite"/>
    </source>
</evidence>
<protein>
    <recommendedName>
        <fullName evidence="3">BZIP domain-containing protein</fullName>
    </recommendedName>
</protein>
<accession>A0A5A7SYH2</accession>
<feature type="compositionally biased region" description="Polar residues" evidence="2">
    <location>
        <begin position="150"/>
        <end position="159"/>
    </location>
</feature>
<gene>
    <name evidence="5" type="ORF">E5676_scaffold35G002540</name>
    <name evidence="4" type="ORF">E6C27_scaffold65G001600</name>
</gene>
<feature type="coiled-coil region" evidence="1">
    <location>
        <begin position="180"/>
        <end position="214"/>
    </location>
</feature>
<dbReference type="PANTHER" id="PTHR46835">
    <property type="entry name" value="BASIC-LEUCINE ZIPPER (BZIP) TRANSCRIPTION FACTOR FAMILY PROTEIN-RELATED"/>
    <property type="match status" value="1"/>
</dbReference>
<dbReference type="Proteomes" id="UP000321947">
    <property type="component" value="Unassembled WGS sequence"/>
</dbReference>
<feature type="domain" description="BZIP" evidence="3">
    <location>
        <begin position="160"/>
        <end position="224"/>
    </location>
</feature>
<dbReference type="PANTHER" id="PTHR46835:SF3">
    <property type="entry name" value="BASIC-LEUCINE ZIPPER (BZIP) TRANSCRIPTION FACTOR FAMILY PROTEIN"/>
    <property type="match status" value="1"/>
</dbReference>
<evidence type="ECO:0000259" key="3">
    <source>
        <dbReference type="SMART" id="SM00338"/>
    </source>
</evidence>
<comment type="caution">
    <text evidence="4">The sequence shown here is derived from an EMBL/GenBank/DDBJ whole genome shotgun (WGS) entry which is preliminary data.</text>
</comment>
<sequence length="228" mass="25557">MRNMISSGKHALLPLKSPVPSGSSTYFDCLPNPIIGSRAVQNPRVGNVNHHRTSSESLGLMISSANPKHLFNEMAIDDDSQCKNMYLPYWASQDFYSHQASLYMKPSWNKQKNRTRELPPTTLTTNPGGCPSAKNSILLESSRMLSTPQEANEFSSTTTEKLDSAETVRPDRKQFAQRSRVRKLQYIAELERNVQALQANGSEVSAELEFLSQQNLILGMENKAPKQR</sequence>
<evidence type="ECO:0000313" key="5">
    <source>
        <dbReference type="EMBL" id="TYK15750.1"/>
    </source>
</evidence>
<evidence type="ECO:0000256" key="1">
    <source>
        <dbReference type="SAM" id="Coils"/>
    </source>
</evidence>
<dbReference type="GO" id="GO:0005634">
    <property type="term" value="C:nucleus"/>
    <property type="evidence" value="ECO:0007669"/>
    <property type="project" value="UniProtKB-ARBA"/>
</dbReference>
<reference evidence="6 7" key="1">
    <citation type="submission" date="2019-08" db="EMBL/GenBank/DDBJ databases">
        <title>Draft genome sequences of two oriental melons (Cucumis melo L. var makuwa).</title>
        <authorList>
            <person name="Kwon S.-Y."/>
        </authorList>
    </citation>
    <scope>NUCLEOTIDE SEQUENCE [LARGE SCALE GENOMIC DNA]</scope>
    <source>
        <strain evidence="7">cv. Chang Bougi</strain>
        <strain evidence="6">cv. SW 3</strain>
        <tissue evidence="4">Leaf</tissue>
    </source>
</reference>
<feature type="region of interest" description="Disordered" evidence="2">
    <location>
        <begin position="111"/>
        <end position="132"/>
    </location>
</feature>
<dbReference type="CDD" id="cd14703">
    <property type="entry name" value="bZIP_plant_RF2"/>
    <property type="match status" value="1"/>
</dbReference>
<dbReference type="EMBL" id="SSTE01020484">
    <property type="protein sequence ID" value="KAA0034169.1"/>
    <property type="molecule type" value="Genomic_DNA"/>
</dbReference>
<dbReference type="OrthoDB" id="1878267at2759"/>
<dbReference type="Gene3D" id="1.20.5.170">
    <property type="match status" value="1"/>
</dbReference>
<keyword evidence="1" id="KW-0175">Coiled coil</keyword>
<dbReference type="InterPro" id="IPR004827">
    <property type="entry name" value="bZIP"/>
</dbReference>
<evidence type="ECO:0000313" key="4">
    <source>
        <dbReference type="EMBL" id="KAA0034169.1"/>
    </source>
</evidence>
<dbReference type="GO" id="GO:0003700">
    <property type="term" value="F:DNA-binding transcription factor activity"/>
    <property type="evidence" value="ECO:0007669"/>
    <property type="project" value="InterPro"/>
</dbReference>
<dbReference type="InterPro" id="IPR046347">
    <property type="entry name" value="bZIP_sf"/>
</dbReference>
<name>A0A5A7SYH2_CUCMM</name>
<dbReference type="SMART" id="SM00338">
    <property type="entry name" value="BRLZ"/>
    <property type="match status" value="1"/>
</dbReference>
<dbReference type="SUPFAM" id="SSF57959">
    <property type="entry name" value="Leucine zipper domain"/>
    <property type="match status" value="1"/>
</dbReference>
<dbReference type="AlphaFoldDB" id="A0A5A7SYH2"/>
<dbReference type="Proteomes" id="UP000321393">
    <property type="component" value="Unassembled WGS sequence"/>
</dbReference>
<dbReference type="InterPro" id="IPR044797">
    <property type="entry name" value="At4g06598-like"/>
</dbReference>
<feature type="region of interest" description="Disordered" evidence="2">
    <location>
        <begin position="150"/>
        <end position="174"/>
    </location>
</feature>